<evidence type="ECO:0000256" key="2">
    <source>
        <dbReference type="SAM" id="Phobius"/>
    </source>
</evidence>
<proteinExistence type="predicted"/>
<name>A0A9X2WP40_9GAMM</name>
<dbReference type="RefSeq" id="WP_261299345.1">
    <property type="nucleotide sequence ID" value="NZ_JAMTCD010000021.1"/>
</dbReference>
<keyword evidence="4" id="KW-1185">Reference proteome</keyword>
<protein>
    <submittedName>
        <fullName evidence="3">Uncharacterized protein</fullName>
    </submittedName>
</protein>
<reference evidence="3" key="1">
    <citation type="journal article" date="2023" name="Int. J. Syst. Evol. Microbiol.">
        <title>&lt;i&gt;Shewanella septentrionalis&lt;/i&gt; sp. nov. and &lt;i&gt;Shewanella holmiensis&lt;/i&gt; sp. nov., isolated from Baltic Sea water and sediments.</title>
        <authorList>
            <person name="Martin-Rodriguez A.J."/>
            <person name="Thorell K."/>
            <person name="Joffre E."/>
            <person name="Jensie-Markopoulos S."/>
            <person name="Moore E.R.B."/>
            <person name="Sjoling A."/>
        </authorList>
    </citation>
    <scope>NUCLEOTIDE SEQUENCE</scope>
    <source>
        <strain evidence="3">SP1S2-7</strain>
    </source>
</reference>
<accession>A0A9X2WP40</accession>
<keyword evidence="2" id="KW-0812">Transmembrane</keyword>
<dbReference type="EMBL" id="JAMTCD010000021">
    <property type="protein sequence ID" value="MCT7942996.1"/>
    <property type="molecule type" value="Genomic_DNA"/>
</dbReference>
<evidence type="ECO:0000313" key="4">
    <source>
        <dbReference type="Proteomes" id="UP001155546"/>
    </source>
</evidence>
<gene>
    <name evidence="3" type="ORF">NE535_14540</name>
</gene>
<sequence>MGIENKLQNENDAYEIITRGHGGLLKPITVAIIIHIILFGILALFWQQSNQQRKEVIATIPEEVKINSYIITTEQYEAMVNAAKPINEKSHDNLDNQLSDIPAQPLNTEPHLIEPTTIVPTENKAVEKDIMPNESDVTDKALPRNKDHHTEFKQETSNNMSHVEKSSAIPTTSTSQDIRNASRQYLQQMKEQQFTALVGQQTASTNTVGSMSEMDPDLDFIEIHQKKDLSQPHSYNHKLDPNRIVKQGDYCYRVVNLATQVNPYGEGLGFAEFCGIDEQKVAMQQAIQNRIGKIK</sequence>
<comment type="caution">
    <text evidence="3">The sequence shown here is derived from an EMBL/GenBank/DDBJ whole genome shotgun (WGS) entry which is preliminary data.</text>
</comment>
<feature type="transmembrane region" description="Helical" evidence="2">
    <location>
        <begin position="28"/>
        <end position="46"/>
    </location>
</feature>
<keyword evidence="2" id="KW-1133">Transmembrane helix</keyword>
<organism evidence="3 4">
    <name type="scientific">Shewanella holmiensis</name>
    <dbReference type="NCBI Taxonomy" id="2952222"/>
    <lineage>
        <taxon>Bacteria</taxon>
        <taxon>Pseudomonadati</taxon>
        <taxon>Pseudomonadota</taxon>
        <taxon>Gammaproteobacteria</taxon>
        <taxon>Alteromonadales</taxon>
        <taxon>Shewanellaceae</taxon>
        <taxon>Shewanella</taxon>
    </lineage>
</organism>
<dbReference type="Proteomes" id="UP001155546">
    <property type="component" value="Unassembled WGS sequence"/>
</dbReference>
<evidence type="ECO:0000256" key="1">
    <source>
        <dbReference type="SAM" id="MobiDB-lite"/>
    </source>
</evidence>
<evidence type="ECO:0000313" key="3">
    <source>
        <dbReference type="EMBL" id="MCT7942996.1"/>
    </source>
</evidence>
<feature type="region of interest" description="Disordered" evidence="1">
    <location>
        <begin position="151"/>
        <end position="176"/>
    </location>
</feature>
<keyword evidence="2" id="KW-0472">Membrane</keyword>
<dbReference type="AlphaFoldDB" id="A0A9X2WP40"/>